<comment type="caution">
    <text evidence="1">The sequence shown here is derived from an EMBL/GenBank/DDBJ whole genome shotgun (WGS) entry which is preliminary data.</text>
</comment>
<dbReference type="Proteomes" id="UP000013911">
    <property type="component" value="Unassembled WGS sequence"/>
</dbReference>
<sequence length="67" mass="7844">MIIIFDYKGIFFNDAKGERLLNSHYIDSSTIVFLVKSSESNPKKLSILRGENDWLFANIENIERTYK</sequence>
<dbReference type="EMBL" id="AQPX01000008">
    <property type="protein sequence ID" value="EON73857.1"/>
    <property type="molecule type" value="Genomic_DNA"/>
</dbReference>
<dbReference type="HOGENOM" id="CLU_2807296_0_0_9"/>
<proteinExistence type="predicted"/>
<evidence type="ECO:0000313" key="1">
    <source>
        <dbReference type="EMBL" id="EON73857.1"/>
    </source>
</evidence>
<organism evidence="1 2">
    <name type="scientific">Lysinibacillus sphaericus OT4b.31</name>
    <dbReference type="NCBI Taxonomy" id="1285586"/>
    <lineage>
        <taxon>Bacteria</taxon>
        <taxon>Bacillati</taxon>
        <taxon>Bacillota</taxon>
        <taxon>Bacilli</taxon>
        <taxon>Bacillales</taxon>
        <taxon>Bacillaceae</taxon>
        <taxon>Lysinibacillus</taxon>
    </lineage>
</organism>
<dbReference type="AlphaFoldDB" id="R7ZIB3"/>
<protein>
    <submittedName>
        <fullName evidence="1">Uncharacterized protein</fullName>
    </submittedName>
</protein>
<evidence type="ECO:0000313" key="2">
    <source>
        <dbReference type="Proteomes" id="UP000013911"/>
    </source>
</evidence>
<accession>R7ZIB3</accession>
<name>R7ZIB3_LYSSH</name>
<reference evidence="1 2" key="1">
    <citation type="submission" date="2013-04" db="EMBL/GenBank/DDBJ databases">
        <title>Draft genome of the heavy metal tolerant bacterium Lysinibacillus sphaericus strain OT4b.31.</title>
        <authorList>
            <person name="Pena-Montenegro T.D."/>
            <person name="Dussan J."/>
        </authorList>
    </citation>
    <scope>NUCLEOTIDE SEQUENCE [LARGE SCALE GENOMIC DNA]</scope>
    <source>
        <strain evidence="1 2">OT4b.31</strain>
    </source>
</reference>
<gene>
    <name evidence="1" type="ORF">H131_04309</name>
</gene>
<dbReference type="PATRIC" id="fig|1285586.5.peg.873"/>